<name>A0A1C3X7G0_9HYPH</name>
<evidence type="ECO:0000313" key="1">
    <source>
        <dbReference type="EMBL" id="SCB48203.1"/>
    </source>
</evidence>
<evidence type="ECO:0000313" key="2">
    <source>
        <dbReference type="Proteomes" id="UP000199435"/>
    </source>
</evidence>
<proteinExistence type="predicted"/>
<dbReference type="Proteomes" id="UP000199435">
    <property type="component" value="Unassembled WGS sequence"/>
</dbReference>
<protein>
    <submittedName>
        <fullName evidence="1">Uncharacterized protein</fullName>
    </submittedName>
</protein>
<sequence>MDYLLVIDNVTGEATMMTVQQAVCRTGINAEEINTAIEDNGCCNSMDYLIVDTRPALLVVA</sequence>
<dbReference type="AlphaFoldDB" id="A0A1C3X7G0"/>
<dbReference type="OrthoDB" id="8455807at2"/>
<gene>
    <name evidence="1" type="ORF">GA0061102_10644</name>
</gene>
<accession>A0A1C3X7G0</accession>
<keyword evidence="2" id="KW-1185">Reference proteome</keyword>
<reference evidence="2" key="1">
    <citation type="submission" date="2016-08" db="EMBL/GenBank/DDBJ databases">
        <authorList>
            <person name="Varghese N."/>
            <person name="Submissions Spin"/>
        </authorList>
    </citation>
    <scope>NUCLEOTIDE SEQUENCE [LARGE SCALE GENOMIC DNA]</scope>
    <source>
        <strain evidence="2">HAMBI 2971</strain>
    </source>
</reference>
<organism evidence="1 2">
    <name type="scientific">Rhizobium miluonense</name>
    <dbReference type="NCBI Taxonomy" id="411945"/>
    <lineage>
        <taxon>Bacteria</taxon>
        <taxon>Pseudomonadati</taxon>
        <taxon>Pseudomonadota</taxon>
        <taxon>Alphaproteobacteria</taxon>
        <taxon>Hyphomicrobiales</taxon>
        <taxon>Rhizobiaceae</taxon>
        <taxon>Rhizobium/Agrobacterium group</taxon>
        <taxon>Rhizobium</taxon>
    </lineage>
</organism>
<dbReference type="RefSeq" id="WP_092856035.1">
    <property type="nucleotide sequence ID" value="NZ_FMAH01000064.1"/>
</dbReference>
<dbReference type="EMBL" id="FMAH01000064">
    <property type="protein sequence ID" value="SCB48203.1"/>
    <property type="molecule type" value="Genomic_DNA"/>
</dbReference>